<dbReference type="Gene3D" id="1.10.287.1700">
    <property type="match status" value="1"/>
</dbReference>
<keyword evidence="7" id="KW-1005">Bacterial flagellum biogenesis</keyword>
<dbReference type="GO" id="GO:0005886">
    <property type="term" value="C:plasma membrane"/>
    <property type="evidence" value="ECO:0007669"/>
    <property type="project" value="UniProtKB-SubCell"/>
</dbReference>
<keyword evidence="4" id="KW-0813">Transport</keyword>
<keyword evidence="5" id="KW-1003">Cell membrane</keyword>
<dbReference type="NCBIfam" id="TIGR02473">
    <property type="entry name" value="flagell_FliJ"/>
    <property type="match status" value="1"/>
</dbReference>
<dbReference type="RefSeq" id="WP_093045812.1">
    <property type="nucleotide sequence ID" value="NZ_FNQR01000013.1"/>
</dbReference>
<evidence type="ECO:0000313" key="11">
    <source>
        <dbReference type="EMBL" id="SEB03308.1"/>
    </source>
</evidence>
<evidence type="ECO:0000256" key="9">
    <source>
        <dbReference type="ARBA" id="ARBA00023136"/>
    </source>
</evidence>
<keyword evidence="11" id="KW-0969">Cilium</keyword>
<reference evidence="12" key="1">
    <citation type="submission" date="2016-10" db="EMBL/GenBank/DDBJ databases">
        <authorList>
            <person name="Varghese N."/>
            <person name="Submissions S."/>
        </authorList>
    </citation>
    <scope>NUCLEOTIDE SEQUENCE [LARGE SCALE GENOMIC DNA]</scope>
    <source>
        <strain evidence="12">CCM7597</strain>
    </source>
</reference>
<dbReference type="GO" id="GO:0015031">
    <property type="term" value="P:protein transport"/>
    <property type="evidence" value="ECO:0007669"/>
    <property type="project" value="UniProtKB-KW"/>
</dbReference>
<keyword evidence="12" id="KW-1185">Reference proteome</keyword>
<evidence type="ECO:0000256" key="10">
    <source>
        <dbReference type="ARBA" id="ARBA00023225"/>
    </source>
</evidence>
<dbReference type="OrthoDB" id="2968361at2"/>
<evidence type="ECO:0000256" key="8">
    <source>
        <dbReference type="ARBA" id="ARBA00022927"/>
    </source>
</evidence>
<dbReference type="Pfam" id="PF02050">
    <property type="entry name" value="FliJ"/>
    <property type="match status" value="1"/>
</dbReference>
<keyword evidence="8" id="KW-0653">Protein transport</keyword>
<organism evidence="11 12">
    <name type="scientific">Thalassobacillus cyri</name>
    <dbReference type="NCBI Taxonomy" id="571932"/>
    <lineage>
        <taxon>Bacteria</taxon>
        <taxon>Bacillati</taxon>
        <taxon>Bacillota</taxon>
        <taxon>Bacilli</taxon>
        <taxon>Bacillales</taxon>
        <taxon>Bacillaceae</taxon>
        <taxon>Thalassobacillus</taxon>
    </lineage>
</organism>
<dbReference type="InterPro" id="IPR012823">
    <property type="entry name" value="Flagell_FliJ"/>
</dbReference>
<dbReference type="GO" id="GO:0006935">
    <property type="term" value="P:chemotaxis"/>
    <property type="evidence" value="ECO:0007669"/>
    <property type="project" value="UniProtKB-KW"/>
</dbReference>
<dbReference type="InterPro" id="IPR053716">
    <property type="entry name" value="Flag_assembly_chemotaxis_eff"/>
</dbReference>
<dbReference type="GO" id="GO:0009288">
    <property type="term" value="C:bacterial-type flagellum"/>
    <property type="evidence" value="ECO:0007669"/>
    <property type="project" value="InterPro"/>
</dbReference>
<dbReference type="STRING" id="571932.SAMN05421743_11386"/>
<evidence type="ECO:0000256" key="2">
    <source>
        <dbReference type="ARBA" id="ARBA00010004"/>
    </source>
</evidence>
<keyword evidence="11" id="KW-0282">Flagellum</keyword>
<evidence type="ECO:0000256" key="1">
    <source>
        <dbReference type="ARBA" id="ARBA00004413"/>
    </source>
</evidence>
<keyword evidence="10" id="KW-1006">Bacterial flagellum protein export</keyword>
<dbReference type="GO" id="GO:0044781">
    <property type="term" value="P:bacterial-type flagellum organization"/>
    <property type="evidence" value="ECO:0007669"/>
    <property type="project" value="UniProtKB-KW"/>
</dbReference>
<keyword evidence="6" id="KW-0145">Chemotaxis</keyword>
<gene>
    <name evidence="11" type="ORF">SAMN05421743_11386</name>
</gene>
<sequence>MASLHAFHKIRDIHENDKLTAQEAYQQAMSKFEEAAKQLYETLKKKEATEQLLHDKLANGKLSAHYFAQMQDFIARLDQRVMQLQPKVQKARSEMEHCQHKLTEAYVEVKKFDKLIDKKVEKWQVRQKEAEKRQMDELSLRQFLIKRNR</sequence>
<dbReference type="GO" id="GO:0071973">
    <property type="term" value="P:bacterial-type flagellum-dependent cell motility"/>
    <property type="evidence" value="ECO:0007669"/>
    <property type="project" value="InterPro"/>
</dbReference>
<comment type="similarity">
    <text evidence="2">Belongs to the FliJ family.</text>
</comment>
<dbReference type="Proteomes" id="UP000198584">
    <property type="component" value="Unassembled WGS sequence"/>
</dbReference>
<keyword evidence="9" id="KW-0472">Membrane</keyword>
<dbReference type="AlphaFoldDB" id="A0A1H4G308"/>
<keyword evidence="11" id="KW-0966">Cell projection</keyword>
<comment type="subcellular location">
    <subcellularLocation>
        <location evidence="1">Cell membrane</location>
        <topology evidence="1">Peripheral membrane protein</topology>
        <orientation evidence="1">Cytoplasmic side</orientation>
    </subcellularLocation>
</comment>
<proteinExistence type="inferred from homology"/>
<evidence type="ECO:0000256" key="5">
    <source>
        <dbReference type="ARBA" id="ARBA00022475"/>
    </source>
</evidence>
<evidence type="ECO:0000256" key="6">
    <source>
        <dbReference type="ARBA" id="ARBA00022500"/>
    </source>
</evidence>
<evidence type="ECO:0000256" key="4">
    <source>
        <dbReference type="ARBA" id="ARBA00022448"/>
    </source>
</evidence>
<accession>A0A1H4G308</accession>
<evidence type="ECO:0000256" key="3">
    <source>
        <dbReference type="ARBA" id="ARBA00020392"/>
    </source>
</evidence>
<evidence type="ECO:0000256" key="7">
    <source>
        <dbReference type="ARBA" id="ARBA00022795"/>
    </source>
</evidence>
<protein>
    <recommendedName>
        <fullName evidence="3">Flagellar FliJ protein</fullName>
    </recommendedName>
</protein>
<name>A0A1H4G308_9BACI</name>
<dbReference type="EMBL" id="FNQR01000013">
    <property type="protein sequence ID" value="SEB03308.1"/>
    <property type="molecule type" value="Genomic_DNA"/>
</dbReference>
<evidence type="ECO:0000313" key="12">
    <source>
        <dbReference type="Proteomes" id="UP000198584"/>
    </source>
</evidence>